<dbReference type="EMBL" id="JASBWS010000084">
    <property type="protein sequence ID" value="KAJ9099371.1"/>
    <property type="molecule type" value="Genomic_DNA"/>
</dbReference>
<gene>
    <name evidence="1" type="ORF">QFC20_005724</name>
</gene>
<evidence type="ECO:0000313" key="1">
    <source>
        <dbReference type="EMBL" id="KAJ9099371.1"/>
    </source>
</evidence>
<sequence>MPHPQTSLPQSLIRDIQRWTHFYGRLKLVLKRSRYYLESAVPEIIQKLLSDDVIASCSAVRVSVVEDAAVRAVAVARGEIRQGEVETQPMLSRDELIIPGTKGARRAARMAKGLDPEGKDEVDVAAPALVCSTADERDGEDHIQWFEIDGTNMERVKRQCQIIGLPVLEEYDFHANTINLNLDIDLKPMTVIRSYQETALSKMLNNG</sequence>
<accession>A0ACC2VL74</accession>
<reference evidence="1" key="1">
    <citation type="submission" date="2023-04" db="EMBL/GenBank/DDBJ databases">
        <title>Draft Genome sequencing of Naganishia species isolated from polar environments using Oxford Nanopore Technology.</title>
        <authorList>
            <person name="Leo P."/>
            <person name="Venkateswaran K."/>
        </authorList>
    </citation>
    <scope>NUCLEOTIDE SEQUENCE</scope>
    <source>
        <strain evidence="1">MNA-CCFEE 5262</strain>
    </source>
</reference>
<keyword evidence="2" id="KW-1185">Reference proteome</keyword>
<protein>
    <submittedName>
        <fullName evidence="1">Uncharacterized protein</fullName>
    </submittedName>
</protein>
<name>A0ACC2VL74_9TREE</name>
<comment type="caution">
    <text evidence="1">The sequence shown here is derived from an EMBL/GenBank/DDBJ whole genome shotgun (WGS) entry which is preliminary data.</text>
</comment>
<proteinExistence type="predicted"/>
<organism evidence="1 2">
    <name type="scientific">Naganishia adeliensis</name>
    <dbReference type="NCBI Taxonomy" id="92952"/>
    <lineage>
        <taxon>Eukaryota</taxon>
        <taxon>Fungi</taxon>
        <taxon>Dikarya</taxon>
        <taxon>Basidiomycota</taxon>
        <taxon>Agaricomycotina</taxon>
        <taxon>Tremellomycetes</taxon>
        <taxon>Filobasidiales</taxon>
        <taxon>Filobasidiaceae</taxon>
        <taxon>Naganishia</taxon>
    </lineage>
</organism>
<dbReference type="Proteomes" id="UP001230649">
    <property type="component" value="Unassembled WGS sequence"/>
</dbReference>
<evidence type="ECO:0000313" key="2">
    <source>
        <dbReference type="Proteomes" id="UP001230649"/>
    </source>
</evidence>